<protein>
    <submittedName>
        <fullName evidence="1">Uncharacterized protein</fullName>
    </submittedName>
</protein>
<dbReference type="Ensembl" id="ENSCINT00000032066.1">
    <property type="protein sequence ID" value="ENSCINP00000034652.1"/>
    <property type="gene ID" value="ENSCING00000023471.1"/>
</dbReference>
<evidence type="ECO:0000313" key="2">
    <source>
        <dbReference type="Proteomes" id="UP000008144"/>
    </source>
</evidence>
<dbReference type="AlphaFoldDB" id="H2XYB8"/>
<dbReference type="HOGENOM" id="CLU_2704104_0_0_1"/>
<dbReference type="EMBL" id="EAAA01002270">
    <property type="status" value="NOT_ANNOTATED_CDS"/>
    <property type="molecule type" value="Genomic_DNA"/>
</dbReference>
<reference evidence="1" key="4">
    <citation type="submission" date="2025-09" db="UniProtKB">
        <authorList>
            <consortium name="Ensembl"/>
        </authorList>
    </citation>
    <scope>IDENTIFICATION</scope>
</reference>
<name>H2XYB8_CIOIN</name>
<dbReference type="Proteomes" id="UP000008144">
    <property type="component" value="Chromosome 6"/>
</dbReference>
<organism evidence="1 2">
    <name type="scientific">Ciona intestinalis</name>
    <name type="common">Transparent sea squirt</name>
    <name type="synonym">Ascidia intestinalis</name>
    <dbReference type="NCBI Taxonomy" id="7719"/>
    <lineage>
        <taxon>Eukaryota</taxon>
        <taxon>Metazoa</taxon>
        <taxon>Chordata</taxon>
        <taxon>Tunicata</taxon>
        <taxon>Ascidiacea</taxon>
        <taxon>Phlebobranchia</taxon>
        <taxon>Cionidae</taxon>
        <taxon>Ciona</taxon>
    </lineage>
</organism>
<proteinExistence type="predicted"/>
<keyword evidence="2" id="KW-1185">Reference proteome</keyword>
<accession>H2XYB8</accession>
<reference evidence="2" key="1">
    <citation type="journal article" date="2002" name="Science">
        <title>The draft genome of Ciona intestinalis: insights into chordate and vertebrate origins.</title>
        <authorList>
            <person name="Dehal P."/>
            <person name="Satou Y."/>
            <person name="Campbell R.K."/>
            <person name="Chapman J."/>
            <person name="Degnan B."/>
            <person name="De Tomaso A."/>
            <person name="Davidson B."/>
            <person name="Di Gregorio A."/>
            <person name="Gelpke M."/>
            <person name="Goodstein D.M."/>
            <person name="Harafuji N."/>
            <person name="Hastings K.E."/>
            <person name="Ho I."/>
            <person name="Hotta K."/>
            <person name="Huang W."/>
            <person name="Kawashima T."/>
            <person name="Lemaire P."/>
            <person name="Martinez D."/>
            <person name="Meinertzhagen I.A."/>
            <person name="Necula S."/>
            <person name="Nonaka M."/>
            <person name="Putnam N."/>
            <person name="Rash S."/>
            <person name="Saiga H."/>
            <person name="Satake M."/>
            <person name="Terry A."/>
            <person name="Yamada L."/>
            <person name="Wang H.G."/>
            <person name="Awazu S."/>
            <person name="Azumi K."/>
            <person name="Boore J."/>
            <person name="Branno M."/>
            <person name="Chin-Bow S."/>
            <person name="DeSantis R."/>
            <person name="Doyle S."/>
            <person name="Francino P."/>
            <person name="Keys D.N."/>
            <person name="Haga S."/>
            <person name="Hayashi H."/>
            <person name="Hino K."/>
            <person name="Imai K.S."/>
            <person name="Inaba K."/>
            <person name="Kano S."/>
            <person name="Kobayashi K."/>
            <person name="Kobayashi M."/>
            <person name="Lee B.I."/>
            <person name="Makabe K.W."/>
            <person name="Manohar C."/>
            <person name="Matassi G."/>
            <person name="Medina M."/>
            <person name="Mochizuki Y."/>
            <person name="Mount S."/>
            <person name="Morishita T."/>
            <person name="Miura S."/>
            <person name="Nakayama A."/>
            <person name="Nishizaka S."/>
            <person name="Nomoto H."/>
            <person name="Ohta F."/>
            <person name="Oishi K."/>
            <person name="Rigoutsos I."/>
            <person name="Sano M."/>
            <person name="Sasaki A."/>
            <person name="Sasakura Y."/>
            <person name="Shoguchi E."/>
            <person name="Shin-i T."/>
            <person name="Spagnuolo A."/>
            <person name="Stainier D."/>
            <person name="Suzuki M.M."/>
            <person name="Tassy O."/>
            <person name="Takatori N."/>
            <person name="Tokuoka M."/>
            <person name="Yagi K."/>
            <person name="Yoshizaki F."/>
            <person name="Wada S."/>
            <person name="Zhang C."/>
            <person name="Hyatt P.D."/>
            <person name="Larimer F."/>
            <person name="Detter C."/>
            <person name="Doggett N."/>
            <person name="Glavina T."/>
            <person name="Hawkins T."/>
            <person name="Richardson P."/>
            <person name="Lucas S."/>
            <person name="Kohara Y."/>
            <person name="Levine M."/>
            <person name="Satoh N."/>
            <person name="Rokhsar D.S."/>
        </authorList>
    </citation>
    <scope>NUCLEOTIDE SEQUENCE [LARGE SCALE GENOMIC DNA]</scope>
</reference>
<reference evidence="1" key="2">
    <citation type="journal article" date="2008" name="Genome Biol.">
        <title>Improved genome assembly and evidence-based global gene model set for the chordate Ciona intestinalis: new insight into intron and operon populations.</title>
        <authorList>
            <person name="Satou Y."/>
            <person name="Mineta K."/>
            <person name="Ogasawara M."/>
            <person name="Sasakura Y."/>
            <person name="Shoguchi E."/>
            <person name="Ueno K."/>
            <person name="Yamada L."/>
            <person name="Matsumoto J."/>
            <person name="Wasserscheid J."/>
            <person name="Dewar K."/>
            <person name="Wiley G.B."/>
            <person name="Macmil S.L."/>
            <person name="Roe B.A."/>
            <person name="Zeller R.W."/>
            <person name="Hastings K.E."/>
            <person name="Lemaire P."/>
            <person name="Lindquist E."/>
            <person name="Endo T."/>
            <person name="Hotta K."/>
            <person name="Inaba K."/>
        </authorList>
    </citation>
    <scope>NUCLEOTIDE SEQUENCE [LARGE SCALE GENOMIC DNA]</scope>
    <source>
        <strain evidence="1">wild type</strain>
    </source>
</reference>
<sequence>MTVQILQFVKCFNLSYEGCHFVGALFAIKRGFATVTPGVTLFIVTPPFDIGRCIFFASNLGLDTAAAETGLTS</sequence>
<dbReference type="InParanoid" id="H2XYB8"/>
<evidence type="ECO:0000313" key="1">
    <source>
        <dbReference type="Ensembl" id="ENSCINP00000034652.1"/>
    </source>
</evidence>
<reference evidence="1" key="3">
    <citation type="submission" date="2025-08" db="UniProtKB">
        <authorList>
            <consortium name="Ensembl"/>
        </authorList>
    </citation>
    <scope>IDENTIFICATION</scope>
</reference>